<accession>A0A6G9GY43</accession>
<dbReference type="RefSeq" id="WP_167028614.1">
    <property type="nucleotide sequence ID" value="NZ_CP050177.1"/>
</dbReference>
<feature type="region of interest" description="Disordered" evidence="1">
    <location>
        <begin position="1"/>
        <end position="27"/>
    </location>
</feature>
<dbReference type="Gene3D" id="1.10.530.10">
    <property type="match status" value="1"/>
</dbReference>
<dbReference type="KEGG" id="slia:HA039_13470"/>
<sequence length="239" mass="25726">MGTGPAGADAGTGDPGRATPGVAGVDDHGVSEALRGIRRRLDALPEGRGNGYWLPARTDRPRRAYIAANSPLLRAAAQYAGLPAEMLAGIAWQEVEGLPRGVDDVAYAVRRVVRAVAPGPFARRVRDADKTSMGPLAVQVRRAAEVLGYDPGTLAGRQRRVVVRAVKEPRQNIFIAAAYLAQLRTECDFAAIPPERLTPDHLQELAARYNGGPYYRVPAAQRYARAFTRDLPAARAALR</sequence>
<keyword evidence="3" id="KW-1185">Reference proteome</keyword>
<dbReference type="EMBL" id="CP050177">
    <property type="protein sequence ID" value="QIQ03203.1"/>
    <property type="molecule type" value="Genomic_DNA"/>
</dbReference>
<reference evidence="2 3" key="1">
    <citation type="submission" date="2020-03" db="EMBL/GenBank/DDBJ databases">
        <title>A novel species.</title>
        <authorList>
            <person name="Gao J."/>
        </authorList>
    </citation>
    <scope>NUCLEOTIDE SEQUENCE [LARGE SCALE GENOMIC DNA]</scope>
    <source>
        <strain evidence="2 3">QMT-12</strain>
    </source>
</reference>
<proteinExistence type="predicted"/>
<dbReference type="AlphaFoldDB" id="A0A6G9GY43"/>
<protein>
    <submittedName>
        <fullName evidence="2">Uncharacterized protein</fullName>
    </submittedName>
</protein>
<gene>
    <name evidence="2" type="ORF">HA039_13470</name>
</gene>
<dbReference type="InterPro" id="IPR023346">
    <property type="entry name" value="Lysozyme-like_dom_sf"/>
</dbReference>
<evidence type="ECO:0000256" key="1">
    <source>
        <dbReference type="SAM" id="MobiDB-lite"/>
    </source>
</evidence>
<evidence type="ECO:0000313" key="2">
    <source>
        <dbReference type="EMBL" id="QIQ03203.1"/>
    </source>
</evidence>
<name>A0A6G9GY43_9ACTN</name>
<dbReference type="Proteomes" id="UP000501179">
    <property type="component" value="Chromosome"/>
</dbReference>
<evidence type="ECO:0000313" key="3">
    <source>
        <dbReference type="Proteomes" id="UP000501179"/>
    </source>
</evidence>
<dbReference type="SUPFAM" id="SSF53955">
    <property type="entry name" value="Lysozyme-like"/>
    <property type="match status" value="1"/>
</dbReference>
<organism evidence="2 3">
    <name type="scientific">Streptomyces liangshanensis</name>
    <dbReference type="NCBI Taxonomy" id="2717324"/>
    <lineage>
        <taxon>Bacteria</taxon>
        <taxon>Bacillati</taxon>
        <taxon>Actinomycetota</taxon>
        <taxon>Actinomycetes</taxon>
        <taxon>Kitasatosporales</taxon>
        <taxon>Streptomycetaceae</taxon>
        <taxon>Streptomyces</taxon>
    </lineage>
</organism>
<feature type="compositionally biased region" description="Low complexity" evidence="1">
    <location>
        <begin position="1"/>
        <end position="16"/>
    </location>
</feature>